<feature type="transmembrane region" description="Helical" evidence="8">
    <location>
        <begin position="205"/>
        <end position="223"/>
    </location>
</feature>
<dbReference type="RefSeq" id="WP_068709953.1">
    <property type="nucleotide sequence ID" value="NZ_BAAAXQ010000071.1"/>
</dbReference>
<evidence type="ECO:0000256" key="5">
    <source>
        <dbReference type="ARBA" id="ARBA00022825"/>
    </source>
</evidence>
<feature type="transmembrane region" description="Helical" evidence="8">
    <location>
        <begin position="149"/>
        <end position="167"/>
    </location>
</feature>
<evidence type="ECO:0000256" key="1">
    <source>
        <dbReference type="ARBA" id="ARBA00004141"/>
    </source>
</evidence>
<feature type="domain" description="Peptidase S54 rhomboid" evidence="9">
    <location>
        <begin position="54"/>
        <end position="190"/>
    </location>
</feature>
<gene>
    <name evidence="10" type="ORF">GCM10019998_21250</name>
</gene>
<dbReference type="GO" id="GO:0008233">
    <property type="term" value="F:peptidase activity"/>
    <property type="evidence" value="ECO:0007669"/>
    <property type="project" value="UniProtKB-KW"/>
</dbReference>
<evidence type="ECO:0000259" key="9">
    <source>
        <dbReference type="Pfam" id="PF01694"/>
    </source>
</evidence>
<keyword evidence="2 10" id="KW-0645">Protease</keyword>
<sequence>MNKYQLRLRRWLNQPIVTYLFLGLQTLVFLVSYLFPGAIESQGAMFGPFIVYYSQYWRFITPIFIHFGLMHFAVNSVVLYFMGARLEAMYGHLRYFFIYLLSGIAGNLLSFAFNNAGVQSAGSSTALFGLFGAFVVLGIHYKNNYAIQMLVRQFTLFIGISLLFNLIDSSVDIWGHIGGLLGGFLLGNIFGLPQRLQDYSIHIRIIAGLVFIFLVGFCLIYGFKKYQLLV</sequence>
<evidence type="ECO:0000256" key="3">
    <source>
        <dbReference type="ARBA" id="ARBA00022692"/>
    </source>
</evidence>
<dbReference type="GO" id="GO:0006508">
    <property type="term" value="P:proteolysis"/>
    <property type="evidence" value="ECO:0007669"/>
    <property type="project" value="UniProtKB-KW"/>
</dbReference>
<reference evidence="10 11" key="1">
    <citation type="journal article" date="2019" name="Int. J. Syst. Evol. Microbiol.">
        <title>The Global Catalogue of Microorganisms (GCM) 10K type strain sequencing project: providing services to taxonomists for standard genome sequencing and annotation.</title>
        <authorList>
            <consortium name="The Broad Institute Genomics Platform"/>
            <consortium name="The Broad Institute Genome Sequencing Center for Infectious Disease"/>
            <person name="Wu L."/>
            <person name="Ma J."/>
        </authorList>
    </citation>
    <scope>NUCLEOTIDE SEQUENCE [LARGE SCALE GENOMIC DNA]</scope>
    <source>
        <strain evidence="10 11">JCM 8736</strain>
    </source>
</reference>
<feature type="transmembrane region" description="Helical" evidence="8">
    <location>
        <begin position="119"/>
        <end position="137"/>
    </location>
</feature>
<dbReference type="EMBL" id="BAAAXQ010000071">
    <property type="protein sequence ID" value="GAA3024474.1"/>
    <property type="molecule type" value="Genomic_DNA"/>
</dbReference>
<dbReference type="Pfam" id="PF01694">
    <property type="entry name" value="Rhomboid"/>
    <property type="match status" value="1"/>
</dbReference>
<dbReference type="InterPro" id="IPR022764">
    <property type="entry name" value="Peptidase_S54_rhomboid_dom"/>
</dbReference>
<keyword evidence="11" id="KW-1185">Reference proteome</keyword>
<feature type="transmembrane region" description="Helical" evidence="8">
    <location>
        <begin position="173"/>
        <end position="193"/>
    </location>
</feature>
<feature type="transmembrane region" description="Helical" evidence="8">
    <location>
        <begin position="16"/>
        <end position="39"/>
    </location>
</feature>
<evidence type="ECO:0000256" key="2">
    <source>
        <dbReference type="ARBA" id="ARBA00022670"/>
    </source>
</evidence>
<keyword evidence="4" id="KW-0378">Hydrolase</keyword>
<keyword evidence="5" id="KW-0720">Serine protease</keyword>
<evidence type="ECO:0000313" key="11">
    <source>
        <dbReference type="Proteomes" id="UP001501577"/>
    </source>
</evidence>
<dbReference type="Gene3D" id="1.20.1540.10">
    <property type="entry name" value="Rhomboid-like"/>
    <property type="match status" value="1"/>
</dbReference>
<keyword evidence="3 8" id="KW-0812">Transmembrane</keyword>
<evidence type="ECO:0000256" key="7">
    <source>
        <dbReference type="ARBA" id="ARBA00023136"/>
    </source>
</evidence>
<accession>A0ABN3YAX1</accession>
<keyword evidence="7 8" id="KW-0472">Membrane</keyword>
<comment type="caution">
    <text evidence="10">The sequence shown here is derived from an EMBL/GenBank/DDBJ whole genome shotgun (WGS) entry which is preliminary data.</text>
</comment>
<evidence type="ECO:0000313" key="10">
    <source>
        <dbReference type="EMBL" id="GAA3024474.1"/>
    </source>
</evidence>
<proteinExistence type="predicted"/>
<feature type="transmembrane region" description="Helical" evidence="8">
    <location>
        <begin position="93"/>
        <end position="113"/>
    </location>
</feature>
<organism evidence="10 11">
    <name type="scientific">Tetragenococcus solitarius</name>
    <dbReference type="NCBI Taxonomy" id="71453"/>
    <lineage>
        <taxon>Bacteria</taxon>
        <taxon>Bacillati</taxon>
        <taxon>Bacillota</taxon>
        <taxon>Bacilli</taxon>
        <taxon>Lactobacillales</taxon>
        <taxon>Enterococcaceae</taxon>
        <taxon>Tetragenococcus</taxon>
    </lineage>
</organism>
<evidence type="ECO:0000256" key="6">
    <source>
        <dbReference type="ARBA" id="ARBA00022989"/>
    </source>
</evidence>
<dbReference type="SUPFAM" id="SSF144091">
    <property type="entry name" value="Rhomboid-like"/>
    <property type="match status" value="1"/>
</dbReference>
<name>A0ABN3YAX1_9ENTE</name>
<dbReference type="PANTHER" id="PTHR22936:SF69">
    <property type="entry name" value="RHOMBOID-LIKE PROTEIN"/>
    <property type="match status" value="1"/>
</dbReference>
<comment type="subcellular location">
    <subcellularLocation>
        <location evidence="1">Membrane</location>
        <topology evidence="1">Multi-pass membrane protein</topology>
    </subcellularLocation>
</comment>
<dbReference type="InterPro" id="IPR002610">
    <property type="entry name" value="Peptidase_S54_rhomboid-like"/>
</dbReference>
<evidence type="ECO:0000256" key="4">
    <source>
        <dbReference type="ARBA" id="ARBA00022801"/>
    </source>
</evidence>
<protein>
    <submittedName>
        <fullName evidence="10">Rhomboid family intramembrane serine protease</fullName>
    </submittedName>
</protein>
<feature type="transmembrane region" description="Helical" evidence="8">
    <location>
        <begin position="59"/>
        <end position="81"/>
    </location>
</feature>
<dbReference type="InterPro" id="IPR035952">
    <property type="entry name" value="Rhomboid-like_sf"/>
</dbReference>
<keyword evidence="6 8" id="KW-1133">Transmembrane helix</keyword>
<dbReference type="PANTHER" id="PTHR22936">
    <property type="entry name" value="RHOMBOID-RELATED"/>
    <property type="match status" value="1"/>
</dbReference>
<dbReference type="Proteomes" id="UP001501577">
    <property type="component" value="Unassembled WGS sequence"/>
</dbReference>
<evidence type="ECO:0000256" key="8">
    <source>
        <dbReference type="SAM" id="Phobius"/>
    </source>
</evidence>